<evidence type="ECO:0008006" key="3">
    <source>
        <dbReference type="Google" id="ProtNLM"/>
    </source>
</evidence>
<dbReference type="EMBL" id="BARS01052424">
    <property type="protein sequence ID" value="GAG53260.1"/>
    <property type="molecule type" value="Genomic_DNA"/>
</dbReference>
<sequence length="45" mass="5020">MYDIKQNKSVPVNEGIASVVMERVIGTLSSIILLIVAYFIGLFNY</sequence>
<evidence type="ECO:0000313" key="2">
    <source>
        <dbReference type="EMBL" id="GAG53260.1"/>
    </source>
</evidence>
<proteinExistence type="predicted"/>
<gene>
    <name evidence="2" type="ORF">S01H1_77944</name>
</gene>
<evidence type="ECO:0000256" key="1">
    <source>
        <dbReference type="SAM" id="Phobius"/>
    </source>
</evidence>
<keyword evidence="1" id="KW-0472">Membrane</keyword>
<feature type="non-terminal residue" evidence="2">
    <location>
        <position position="45"/>
    </location>
</feature>
<name>X0YBL8_9ZZZZ</name>
<keyword evidence="1" id="KW-0812">Transmembrane</keyword>
<protein>
    <recommendedName>
        <fullName evidence="3">Membrane transport protein MMPL domain-containing protein</fullName>
    </recommendedName>
</protein>
<keyword evidence="1" id="KW-1133">Transmembrane helix</keyword>
<comment type="caution">
    <text evidence="2">The sequence shown here is derived from an EMBL/GenBank/DDBJ whole genome shotgun (WGS) entry which is preliminary data.</text>
</comment>
<dbReference type="AlphaFoldDB" id="X0YBL8"/>
<reference evidence="2" key="1">
    <citation type="journal article" date="2014" name="Front. Microbiol.">
        <title>High frequency of phylogenetically diverse reductive dehalogenase-homologous genes in deep subseafloor sedimentary metagenomes.</title>
        <authorList>
            <person name="Kawai M."/>
            <person name="Futagami T."/>
            <person name="Toyoda A."/>
            <person name="Takaki Y."/>
            <person name="Nishi S."/>
            <person name="Hori S."/>
            <person name="Arai W."/>
            <person name="Tsubouchi T."/>
            <person name="Morono Y."/>
            <person name="Uchiyama I."/>
            <person name="Ito T."/>
            <person name="Fujiyama A."/>
            <person name="Inagaki F."/>
            <person name="Takami H."/>
        </authorList>
    </citation>
    <scope>NUCLEOTIDE SEQUENCE</scope>
    <source>
        <strain evidence="2">Expedition CK06-06</strain>
    </source>
</reference>
<accession>X0YBL8</accession>
<feature type="transmembrane region" description="Helical" evidence="1">
    <location>
        <begin position="24"/>
        <end position="43"/>
    </location>
</feature>
<organism evidence="2">
    <name type="scientific">marine sediment metagenome</name>
    <dbReference type="NCBI Taxonomy" id="412755"/>
    <lineage>
        <taxon>unclassified sequences</taxon>
        <taxon>metagenomes</taxon>
        <taxon>ecological metagenomes</taxon>
    </lineage>
</organism>